<dbReference type="EMBL" id="JXRR01000016">
    <property type="protein sequence ID" value="KIL46816.1"/>
    <property type="molecule type" value="Genomic_DNA"/>
</dbReference>
<feature type="transmembrane region" description="Helical" evidence="1">
    <location>
        <begin position="61"/>
        <end position="89"/>
    </location>
</feature>
<accession>A0A0C2VQT5</accession>
<dbReference type="OrthoDB" id="1925744at2"/>
<evidence type="ECO:0000256" key="1">
    <source>
        <dbReference type="SAM" id="Phobius"/>
    </source>
</evidence>
<keyword evidence="1" id="KW-1133">Transmembrane helix</keyword>
<evidence type="ECO:0000313" key="3">
    <source>
        <dbReference type="Proteomes" id="UP000031972"/>
    </source>
</evidence>
<dbReference type="Proteomes" id="UP000031972">
    <property type="component" value="Unassembled WGS sequence"/>
</dbReference>
<comment type="caution">
    <text evidence="2">The sequence shown here is derived from an EMBL/GenBank/DDBJ whole genome shotgun (WGS) entry which is preliminary data.</text>
</comment>
<sequence length="102" mass="10985">MKTSTTLKWVTGGLEAFFAIPFIGGIVIVSLSWAPLWIMLGLHIVTLIFSIRELEARTGSIVGIVASVIGFVPFVGFIMHIAASIILLIDAAKTSAREKELT</sequence>
<organism evidence="2 3">
    <name type="scientific">Jeotgalibacillus campisalis</name>
    <dbReference type="NCBI Taxonomy" id="220754"/>
    <lineage>
        <taxon>Bacteria</taxon>
        <taxon>Bacillati</taxon>
        <taxon>Bacillota</taxon>
        <taxon>Bacilli</taxon>
        <taxon>Bacillales</taxon>
        <taxon>Caryophanaceae</taxon>
        <taxon>Jeotgalibacillus</taxon>
    </lineage>
</organism>
<gene>
    <name evidence="2" type="ORF">KR50_25130</name>
</gene>
<dbReference type="AlphaFoldDB" id="A0A0C2VQT5"/>
<proteinExistence type="predicted"/>
<evidence type="ECO:0000313" key="2">
    <source>
        <dbReference type="EMBL" id="KIL46816.1"/>
    </source>
</evidence>
<protein>
    <recommendedName>
        <fullName evidence="4">Permease</fullName>
    </recommendedName>
</protein>
<name>A0A0C2VQT5_9BACL</name>
<keyword evidence="1" id="KW-0472">Membrane</keyword>
<evidence type="ECO:0008006" key="4">
    <source>
        <dbReference type="Google" id="ProtNLM"/>
    </source>
</evidence>
<reference evidence="2 3" key="1">
    <citation type="submission" date="2015-01" db="EMBL/GenBank/DDBJ databases">
        <title>Jeotgalibacillus campisalis genome sequencing.</title>
        <authorList>
            <person name="Goh K.M."/>
            <person name="Chan K.-G."/>
            <person name="Yaakop A.S."/>
            <person name="Ee R."/>
            <person name="Gan H.M."/>
            <person name="Chan C.S."/>
        </authorList>
    </citation>
    <scope>NUCLEOTIDE SEQUENCE [LARGE SCALE GENOMIC DNA]</scope>
    <source>
        <strain evidence="2 3">SF-57</strain>
    </source>
</reference>
<dbReference type="RefSeq" id="WP_041058858.1">
    <property type="nucleotide sequence ID" value="NZ_JXRR01000016.1"/>
</dbReference>
<dbReference type="PATRIC" id="fig|220754.4.peg.2529"/>
<feature type="transmembrane region" description="Helical" evidence="1">
    <location>
        <begin position="16"/>
        <end position="49"/>
    </location>
</feature>
<keyword evidence="1" id="KW-0812">Transmembrane</keyword>
<keyword evidence="3" id="KW-1185">Reference proteome</keyword>